<sequence length="87" mass="9870">MSTILLTTEPGQLRKIICSFNSDTPSKSARLFILCCWCHFVSLTPFVSVCGQRCSAVTSACTTTQSQLRPVRRKSLQRPWYPTRELE</sequence>
<name>A0A2K1JH31_PHYPA</name>
<organism evidence="1">
    <name type="scientific">Physcomitrium patens</name>
    <name type="common">Spreading-leaved earth moss</name>
    <name type="synonym">Physcomitrella patens</name>
    <dbReference type="NCBI Taxonomy" id="3218"/>
    <lineage>
        <taxon>Eukaryota</taxon>
        <taxon>Viridiplantae</taxon>
        <taxon>Streptophyta</taxon>
        <taxon>Embryophyta</taxon>
        <taxon>Bryophyta</taxon>
        <taxon>Bryophytina</taxon>
        <taxon>Bryopsida</taxon>
        <taxon>Funariidae</taxon>
        <taxon>Funariales</taxon>
        <taxon>Funariaceae</taxon>
        <taxon>Physcomitrium</taxon>
    </lineage>
</organism>
<dbReference type="Gramene" id="Pp3c14_4480V3.1">
    <property type="protein sequence ID" value="Pp3c14_4480V3.1"/>
    <property type="gene ID" value="Pp3c14_4480"/>
</dbReference>
<keyword evidence="3" id="KW-1185">Reference proteome</keyword>
<evidence type="ECO:0000313" key="1">
    <source>
        <dbReference type="EMBL" id="PNR40606.1"/>
    </source>
</evidence>
<gene>
    <name evidence="1" type="ORF">PHYPA_018009</name>
</gene>
<dbReference type="EMBL" id="ABEU02000014">
    <property type="protein sequence ID" value="PNR40606.1"/>
    <property type="molecule type" value="Genomic_DNA"/>
</dbReference>
<proteinExistence type="predicted"/>
<dbReference type="Proteomes" id="UP000006727">
    <property type="component" value="Chromosome 14"/>
</dbReference>
<accession>A0A2K1JH31</accession>
<dbReference type="EnsemblPlants" id="Pp3c14_4480V3.1">
    <property type="protein sequence ID" value="Pp3c14_4480V3.1"/>
    <property type="gene ID" value="Pp3c14_4480"/>
</dbReference>
<evidence type="ECO:0000313" key="2">
    <source>
        <dbReference type="EnsemblPlants" id="Pp3c14_4480V3.1"/>
    </source>
</evidence>
<reference evidence="2" key="3">
    <citation type="submission" date="2020-12" db="UniProtKB">
        <authorList>
            <consortium name="EnsemblPlants"/>
        </authorList>
    </citation>
    <scope>IDENTIFICATION</scope>
</reference>
<evidence type="ECO:0000313" key="3">
    <source>
        <dbReference type="Proteomes" id="UP000006727"/>
    </source>
</evidence>
<protein>
    <submittedName>
        <fullName evidence="1 2">Uncharacterized protein</fullName>
    </submittedName>
</protein>
<dbReference type="AlphaFoldDB" id="A0A2K1JH31"/>
<reference evidence="1 3" key="2">
    <citation type="journal article" date="2018" name="Plant J.">
        <title>The Physcomitrella patens chromosome-scale assembly reveals moss genome structure and evolution.</title>
        <authorList>
            <person name="Lang D."/>
            <person name="Ullrich K.K."/>
            <person name="Murat F."/>
            <person name="Fuchs J."/>
            <person name="Jenkins J."/>
            <person name="Haas F.B."/>
            <person name="Piednoel M."/>
            <person name="Gundlach H."/>
            <person name="Van Bel M."/>
            <person name="Meyberg R."/>
            <person name="Vives C."/>
            <person name="Morata J."/>
            <person name="Symeonidi A."/>
            <person name="Hiss M."/>
            <person name="Muchero W."/>
            <person name="Kamisugi Y."/>
            <person name="Saleh O."/>
            <person name="Blanc G."/>
            <person name="Decker E.L."/>
            <person name="van Gessel N."/>
            <person name="Grimwood J."/>
            <person name="Hayes R.D."/>
            <person name="Graham S.W."/>
            <person name="Gunter L.E."/>
            <person name="McDaniel S.F."/>
            <person name="Hoernstein S.N.W."/>
            <person name="Larsson A."/>
            <person name="Li F.W."/>
            <person name="Perroud P.F."/>
            <person name="Phillips J."/>
            <person name="Ranjan P."/>
            <person name="Rokshar D.S."/>
            <person name="Rothfels C.J."/>
            <person name="Schneider L."/>
            <person name="Shu S."/>
            <person name="Stevenson D.W."/>
            <person name="Thummler F."/>
            <person name="Tillich M."/>
            <person name="Villarreal Aguilar J.C."/>
            <person name="Widiez T."/>
            <person name="Wong G.K."/>
            <person name="Wymore A."/>
            <person name="Zhang Y."/>
            <person name="Zimmer A.D."/>
            <person name="Quatrano R.S."/>
            <person name="Mayer K.F.X."/>
            <person name="Goodstein D."/>
            <person name="Casacuberta J.M."/>
            <person name="Vandepoele K."/>
            <person name="Reski R."/>
            <person name="Cuming A.C."/>
            <person name="Tuskan G.A."/>
            <person name="Maumus F."/>
            <person name="Salse J."/>
            <person name="Schmutz J."/>
            <person name="Rensing S.A."/>
        </authorList>
    </citation>
    <scope>NUCLEOTIDE SEQUENCE [LARGE SCALE GENOMIC DNA]</scope>
    <source>
        <strain evidence="2 3">cv. Gransden 2004</strain>
    </source>
</reference>
<dbReference type="InParanoid" id="A0A2K1JH31"/>
<reference evidence="1 3" key="1">
    <citation type="journal article" date="2008" name="Science">
        <title>The Physcomitrella genome reveals evolutionary insights into the conquest of land by plants.</title>
        <authorList>
            <person name="Rensing S."/>
            <person name="Lang D."/>
            <person name="Zimmer A."/>
            <person name="Terry A."/>
            <person name="Salamov A."/>
            <person name="Shapiro H."/>
            <person name="Nishiyama T."/>
            <person name="Perroud P.-F."/>
            <person name="Lindquist E."/>
            <person name="Kamisugi Y."/>
            <person name="Tanahashi T."/>
            <person name="Sakakibara K."/>
            <person name="Fujita T."/>
            <person name="Oishi K."/>
            <person name="Shin-I T."/>
            <person name="Kuroki Y."/>
            <person name="Toyoda A."/>
            <person name="Suzuki Y."/>
            <person name="Hashimoto A."/>
            <person name="Yamaguchi K."/>
            <person name="Sugano A."/>
            <person name="Kohara Y."/>
            <person name="Fujiyama A."/>
            <person name="Anterola A."/>
            <person name="Aoki S."/>
            <person name="Ashton N."/>
            <person name="Barbazuk W.B."/>
            <person name="Barker E."/>
            <person name="Bennetzen J."/>
            <person name="Bezanilla M."/>
            <person name="Blankenship R."/>
            <person name="Cho S.H."/>
            <person name="Dutcher S."/>
            <person name="Estelle M."/>
            <person name="Fawcett J.A."/>
            <person name="Gundlach H."/>
            <person name="Hanada K."/>
            <person name="Heyl A."/>
            <person name="Hicks K.A."/>
            <person name="Hugh J."/>
            <person name="Lohr M."/>
            <person name="Mayer K."/>
            <person name="Melkozernov A."/>
            <person name="Murata T."/>
            <person name="Nelson D."/>
            <person name="Pils B."/>
            <person name="Prigge M."/>
            <person name="Reiss B."/>
            <person name="Renner T."/>
            <person name="Rombauts S."/>
            <person name="Rushton P."/>
            <person name="Sanderfoot A."/>
            <person name="Schween G."/>
            <person name="Shiu S.-H."/>
            <person name="Stueber K."/>
            <person name="Theodoulou F.L."/>
            <person name="Tu H."/>
            <person name="Van de Peer Y."/>
            <person name="Verrier P.J."/>
            <person name="Waters E."/>
            <person name="Wood A."/>
            <person name="Yang L."/>
            <person name="Cove D."/>
            <person name="Cuming A."/>
            <person name="Hasebe M."/>
            <person name="Lucas S."/>
            <person name="Mishler D.B."/>
            <person name="Reski R."/>
            <person name="Grigoriev I."/>
            <person name="Quatrano R.S."/>
            <person name="Boore J.L."/>
        </authorList>
    </citation>
    <scope>NUCLEOTIDE SEQUENCE [LARGE SCALE GENOMIC DNA]</scope>
    <source>
        <strain evidence="2 3">cv. Gransden 2004</strain>
    </source>
</reference>